<proteinExistence type="predicted"/>
<dbReference type="InParanoid" id="Q01T15"/>
<dbReference type="EMBL" id="CP000473">
    <property type="protein sequence ID" value="ABJ87205.1"/>
    <property type="molecule type" value="Genomic_DNA"/>
</dbReference>
<name>Q01T15_SOLUE</name>
<sequence length="223" mass="25044">MISEKRSRAARINGAKSRGPVTAEGKAISARNAMRHGFLAKTVVLCNEDAKTFEALFYLLIQRFSPVDDIEMSAIEEMAAAHWRMRRVMNMEHALLDSVVRQNPDKTLPGERTLAAFTDPSTQTTLALLQRYEARFQNMYHRALRSLVVLRKLPARTPEPNEPKDPCLCNTDLPEPTPIRPPEPPESLTDPLTEPPAEHTNPEIAQPAAREPDFAAFDPDMFS</sequence>
<dbReference type="OrthoDB" id="571026at2"/>
<feature type="compositionally biased region" description="Pro residues" evidence="1">
    <location>
        <begin position="175"/>
        <end position="185"/>
    </location>
</feature>
<evidence type="ECO:0000313" key="2">
    <source>
        <dbReference type="EMBL" id="ABJ87205.1"/>
    </source>
</evidence>
<dbReference type="KEGG" id="sus:Acid_6279"/>
<protein>
    <submittedName>
        <fullName evidence="2">Uncharacterized protein</fullName>
    </submittedName>
</protein>
<evidence type="ECO:0000256" key="1">
    <source>
        <dbReference type="SAM" id="MobiDB-lite"/>
    </source>
</evidence>
<accession>Q01T15</accession>
<reference evidence="2" key="1">
    <citation type="submission" date="2006-10" db="EMBL/GenBank/DDBJ databases">
        <title>Complete sequence of Solibacter usitatus Ellin6076.</title>
        <authorList>
            <consortium name="US DOE Joint Genome Institute"/>
            <person name="Copeland A."/>
            <person name="Lucas S."/>
            <person name="Lapidus A."/>
            <person name="Barry K."/>
            <person name="Detter J.C."/>
            <person name="Glavina del Rio T."/>
            <person name="Hammon N."/>
            <person name="Israni S."/>
            <person name="Dalin E."/>
            <person name="Tice H."/>
            <person name="Pitluck S."/>
            <person name="Thompson L.S."/>
            <person name="Brettin T."/>
            <person name="Bruce D."/>
            <person name="Han C."/>
            <person name="Tapia R."/>
            <person name="Gilna P."/>
            <person name="Schmutz J."/>
            <person name="Larimer F."/>
            <person name="Land M."/>
            <person name="Hauser L."/>
            <person name="Kyrpides N."/>
            <person name="Mikhailova N."/>
            <person name="Janssen P.H."/>
            <person name="Kuske C.R."/>
            <person name="Richardson P."/>
        </authorList>
    </citation>
    <scope>NUCLEOTIDE SEQUENCE</scope>
    <source>
        <strain evidence="2">Ellin6076</strain>
    </source>
</reference>
<dbReference type="eggNOG" id="ENOG5032WQW">
    <property type="taxonomic scope" value="Bacteria"/>
</dbReference>
<dbReference type="AlphaFoldDB" id="Q01T15"/>
<feature type="region of interest" description="Disordered" evidence="1">
    <location>
        <begin position="1"/>
        <end position="22"/>
    </location>
</feature>
<feature type="region of interest" description="Disordered" evidence="1">
    <location>
        <begin position="156"/>
        <end position="223"/>
    </location>
</feature>
<gene>
    <name evidence="2" type="ordered locus">Acid_6279</name>
</gene>
<organism evidence="2">
    <name type="scientific">Solibacter usitatus (strain Ellin6076)</name>
    <dbReference type="NCBI Taxonomy" id="234267"/>
    <lineage>
        <taxon>Bacteria</taxon>
        <taxon>Pseudomonadati</taxon>
        <taxon>Acidobacteriota</taxon>
        <taxon>Terriglobia</taxon>
        <taxon>Bryobacterales</taxon>
        <taxon>Solibacteraceae</taxon>
        <taxon>Candidatus Solibacter</taxon>
    </lineage>
</organism>
<dbReference type="HOGENOM" id="CLU_1299062_0_0_0"/>